<keyword evidence="2" id="KW-0547">Nucleotide-binding</keyword>
<dbReference type="InterPro" id="IPR024759">
    <property type="entry name" value="UvrB_YAD/RRR_dom"/>
</dbReference>
<dbReference type="InterPro" id="IPR006935">
    <property type="entry name" value="Helicase/UvrB_N"/>
</dbReference>
<feature type="domain" description="Helicase ATP-binding" evidence="8">
    <location>
        <begin position="25"/>
        <end position="226"/>
    </location>
</feature>
<dbReference type="GO" id="GO:0006289">
    <property type="term" value="P:nucleotide-excision repair"/>
    <property type="evidence" value="ECO:0007669"/>
    <property type="project" value="InterPro"/>
</dbReference>
<dbReference type="PANTHER" id="PTHR24029:SF0">
    <property type="entry name" value="UVRABC SYSTEM PROTEIN B"/>
    <property type="match status" value="1"/>
</dbReference>
<dbReference type="AlphaFoldDB" id="A0A0G1HAK6"/>
<evidence type="ECO:0000313" key="11">
    <source>
        <dbReference type="Proteomes" id="UP000034051"/>
    </source>
</evidence>
<dbReference type="Pfam" id="PF04851">
    <property type="entry name" value="ResIII"/>
    <property type="match status" value="1"/>
</dbReference>
<dbReference type="Pfam" id="PF17757">
    <property type="entry name" value="UvrB_inter"/>
    <property type="match status" value="1"/>
</dbReference>
<organism evidence="10 11">
    <name type="scientific">Candidatus Wolfebacteria bacterium GW2011_GWE2_44_13</name>
    <dbReference type="NCBI Taxonomy" id="1619017"/>
    <lineage>
        <taxon>Bacteria</taxon>
        <taxon>Candidatus Wolfeibacteriota</taxon>
    </lineage>
</organism>
<dbReference type="PANTHER" id="PTHR24029">
    <property type="entry name" value="UVRABC SYSTEM PROTEIN B"/>
    <property type="match status" value="1"/>
</dbReference>
<dbReference type="SUPFAM" id="SSF52540">
    <property type="entry name" value="P-loop containing nucleoside triphosphate hydrolases"/>
    <property type="match status" value="2"/>
</dbReference>
<dbReference type="Pfam" id="PF00271">
    <property type="entry name" value="Helicase_C"/>
    <property type="match status" value="1"/>
</dbReference>
<feature type="domain" description="Helicase C-terminal" evidence="9">
    <location>
        <begin position="445"/>
        <end position="607"/>
    </location>
</feature>
<sequence length="615" mass="69947">MGIFNLKSEYEPSGDQPEAIKQLTDGLDRGDRFQTLLGVTGSGKTFTIANAIRHFDKPVLVIAPNKALAAQLYREYKNYFPEHSVNYFVSYYDYYQPEAYMPSSDTYIEKEAMINQEIDRLRHQATSALLTRKDVIVVASVSCIYGLGVPTNYFASAIHLAVGQSITRRDLISQLIKIQFNRTSGVLKRGEFRVRGDVFEIMPASATMSYAIELGPDQIISDIAIVDPVTRTMIDHPKDVALFPPKHFISSAPAIERAVKDIKIELDDRLEYFEKHKLYLEAQRLERRVRYDMEMLKSLGFCHGVENYSRHLSGKLAGEAPDTLLDYFPRDKDGKPDFLLVMDESHIGVPQVRGMYAGDRSRKDTLVKYGWRLPSAMDNRPLQFSEFEQRIGQTLFVSATPGAWEIEHSTTVAEQVIRPTGLIDPPIEVRPVFNKETNRSQIIDVIEELRLIVKKKERALVITLTKKQAEDLHDHFTQEGFKSRYIHSEVKTLERTEILMNFRKGEFDVLIGVNLLREGLDLPEVTLVAILDADREGFLRSETSLIQTMGRAARNVSGTVILYADKITGSMDRAMKIVEKRRKLQAAYNKKHGITPKTIIKTIERMLDFSGAAEE</sequence>
<evidence type="ECO:0000256" key="5">
    <source>
        <dbReference type="ARBA" id="ARBA00022840"/>
    </source>
</evidence>
<dbReference type="InterPro" id="IPR041471">
    <property type="entry name" value="UvrB_inter"/>
</dbReference>
<evidence type="ECO:0000256" key="7">
    <source>
        <dbReference type="ARBA" id="ARBA00023204"/>
    </source>
</evidence>
<evidence type="ECO:0000256" key="2">
    <source>
        <dbReference type="ARBA" id="ARBA00022741"/>
    </source>
</evidence>
<dbReference type="GO" id="GO:0004518">
    <property type="term" value="F:nuclease activity"/>
    <property type="evidence" value="ECO:0007669"/>
    <property type="project" value="UniProtKB-KW"/>
</dbReference>
<dbReference type="GO" id="GO:0009380">
    <property type="term" value="C:excinuclease repair complex"/>
    <property type="evidence" value="ECO:0007669"/>
    <property type="project" value="InterPro"/>
</dbReference>
<dbReference type="InterPro" id="IPR001650">
    <property type="entry name" value="Helicase_C-like"/>
</dbReference>
<dbReference type="NCBIfam" id="TIGR00631">
    <property type="entry name" value="uvrb"/>
    <property type="match status" value="1"/>
</dbReference>
<accession>A0A0G1HAK6</accession>
<dbReference type="GO" id="GO:0005524">
    <property type="term" value="F:ATP binding"/>
    <property type="evidence" value="ECO:0007669"/>
    <property type="project" value="UniProtKB-KW"/>
</dbReference>
<keyword evidence="3" id="KW-0227">DNA damage</keyword>
<gene>
    <name evidence="10" type="ORF">UW32_C0001G0402</name>
</gene>
<dbReference type="PROSITE" id="PS51194">
    <property type="entry name" value="HELICASE_CTER"/>
    <property type="match status" value="1"/>
</dbReference>
<dbReference type="InterPro" id="IPR027417">
    <property type="entry name" value="P-loop_NTPase"/>
</dbReference>
<comment type="caution">
    <text evidence="10">The sequence shown here is derived from an EMBL/GenBank/DDBJ whole genome shotgun (WGS) entry which is preliminary data.</text>
</comment>
<evidence type="ECO:0000259" key="8">
    <source>
        <dbReference type="PROSITE" id="PS51192"/>
    </source>
</evidence>
<protein>
    <submittedName>
        <fullName evidence="10">UvrABC system protein B</fullName>
    </submittedName>
</protein>
<dbReference type="Gene3D" id="3.40.50.300">
    <property type="entry name" value="P-loop containing nucleotide triphosphate hydrolases"/>
    <property type="match status" value="3"/>
</dbReference>
<dbReference type="EMBL" id="LCHW01000001">
    <property type="protein sequence ID" value="KKT43810.1"/>
    <property type="molecule type" value="Genomic_DNA"/>
</dbReference>
<evidence type="ECO:0000256" key="3">
    <source>
        <dbReference type="ARBA" id="ARBA00022763"/>
    </source>
</evidence>
<dbReference type="InterPro" id="IPR004807">
    <property type="entry name" value="UvrB"/>
</dbReference>
<dbReference type="PATRIC" id="fig|1619017.3.peg.416"/>
<dbReference type="GO" id="GO:0003677">
    <property type="term" value="F:DNA binding"/>
    <property type="evidence" value="ECO:0007669"/>
    <property type="project" value="InterPro"/>
</dbReference>
<evidence type="ECO:0000256" key="6">
    <source>
        <dbReference type="ARBA" id="ARBA00022881"/>
    </source>
</evidence>
<dbReference type="NCBIfam" id="NF003673">
    <property type="entry name" value="PRK05298.1"/>
    <property type="match status" value="1"/>
</dbReference>
<dbReference type="Pfam" id="PF12344">
    <property type="entry name" value="UvrB"/>
    <property type="match status" value="1"/>
</dbReference>
<evidence type="ECO:0000256" key="4">
    <source>
        <dbReference type="ARBA" id="ARBA00022769"/>
    </source>
</evidence>
<keyword evidence="5" id="KW-0067">ATP-binding</keyword>
<evidence type="ECO:0000256" key="1">
    <source>
        <dbReference type="ARBA" id="ARBA00022490"/>
    </source>
</evidence>
<evidence type="ECO:0000313" key="10">
    <source>
        <dbReference type="EMBL" id="KKT43810.1"/>
    </source>
</evidence>
<keyword evidence="6" id="KW-0267">Excision nuclease</keyword>
<dbReference type="Proteomes" id="UP000034051">
    <property type="component" value="Unassembled WGS sequence"/>
</dbReference>
<keyword evidence="1" id="KW-0963">Cytoplasm</keyword>
<proteinExistence type="predicted"/>
<dbReference type="CDD" id="cd17916">
    <property type="entry name" value="DEXHc_UvrB"/>
    <property type="match status" value="1"/>
</dbReference>
<dbReference type="InterPro" id="IPR014001">
    <property type="entry name" value="Helicase_ATP-bd"/>
</dbReference>
<keyword evidence="7" id="KW-0234">DNA repair</keyword>
<keyword evidence="4" id="KW-0228">DNA excision</keyword>
<dbReference type="SMART" id="SM00490">
    <property type="entry name" value="HELICc"/>
    <property type="match status" value="1"/>
</dbReference>
<dbReference type="GO" id="GO:0016887">
    <property type="term" value="F:ATP hydrolysis activity"/>
    <property type="evidence" value="ECO:0007669"/>
    <property type="project" value="InterPro"/>
</dbReference>
<evidence type="ECO:0000259" key="9">
    <source>
        <dbReference type="PROSITE" id="PS51194"/>
    </source>
</evidence>
<name>A0A0G1HAK6_9BACT</name>
<dbReference type="PROSITE" id="PS51192">
    <property type="entry name" value="HELICASE_ATP_BIND_1"/>
    <property type="match status" value="1"/>
</dbReference>
<dbReference type="SMART" id="SM00487">
    <property type="entry name" value="DEXDc"/>
    <property type="match status" value="1"/>
</dbReference>
<reference evidence="10 11" key="1">
    <citation type="journal article" date="2015" name="Nature">
        <title>rRNA introns, odd ribosomes, and small enigmatic genomes across a large radiation of phyla.</title>
        <authorList>
            <person name="Brown C.T."/>
            <person name="Hug L.A."/>
            <person name="Thomas B.C."/>
            <person name="Sharon I."/>
            <person name="Castelle C.J."/>
            <person name="Singh A."/>
            <person name="Wilkins M.J."/>
            <person name="Williams K.H."/>
            <person name="Banfield J.F."/>
        </authorList>
    </citation>
    <scope>NUCLEOTIDE SEQUENCE [LARGE SCALE GENOMIC DNA]</scope>
</reference>